<keyword evidence="5 9" id="KW-0442">Lipid degradation</keyword>
<reference evidence="12 13" key="1">
    <citation type="submission" date="2014-12" db="EMBL/GenBank/DDBJ databases">
        <title>Genome assembly of Enhygromyxa salina DSM 15201.</title>
        <authorList>
            <person name="Sharma G."/>
            <person name="Subramanian S."/>
        </authorList>
    </citation>
    <scope>NUCLEOTIDE SEQUENCE [LARGE SCALE GENOMIC DNA]</scope>
    <source>
        <strain evidence="12 13">DSM 15201</strain>
    </source>
</reference>
<dbReference type="RefSeq" id="WP_052556440.1">
    <property type="nucleotide sequence ID" value="NZ_JMCC02000108.1"/>
</dbReference>
<feature type="short sequence motif" description="GXGXXG" evidence="9">
    <location>
        <begin position="480"/>
        <end position="485"/>
    </location>
</feature>
<dbReference type="InterPro" id="IPR002641">
    <property type="entry name" value="PNPLA_dom"/>
</dbReference>
<dbReference type="InterPro" id="IPR000595">
    <property type="entry name" value="cNMP-bd_dom"/>
</dbReference>
<comment type="subcellular location">
    <subcellularLocation>
        <location evidence="1">Membrane</location>
    </subcellularLocation>
</comment>
<dbReference type="GO" id="GO:0016042">
    <property type="term" value="P:lipid catabolic process"/>
    <property type="evidence" value="ECO:0007669"/>
    <property type="project" value="UniProtKB-UniRule"/>
</dbReference>
<evidence type="ECO:0000259" key="10">
    <source>
        <dbReference type="PROSITE" id="PS50042"/>
    </source>
</evidence>
<dbReference type="InterPro" id="IPR018488">
    <property type="entry name" value="cNMP-bd_CS"/>
</dbReference>
<dbReference type="AlphaFoldDB" id="A0A0C2CTV6"/>
<dbReference type="Gene3D" id="2.60.120.10">
    <property type="entry name" value="Jelly Rolls"/>
    <property type="match status" value="2"/>
</dbReference>
<evidence type="ECO:0000256" key="3">
    <source>
        <dbReference type="ARBA" id="ARBA00022692"/>
    </source>
</evidence>
<dbReference type="PROSITE" id="PS00889">
    <property type="entry name" value="CNMP_BINDING_2"/>
    <property type="match status" value="1"/>
</dbReference>
<evidence type="ECO:0000313" key="12">
    <source>
        <dbReference type="EMBL" id="KIG13050.1"/>
    </source>
</evidence>
<feature type="short sequence motif" description="DGA/G" evidence="9">
    <location>
        <begin position="621"/>
        <end position="623"/>
    </location>
</feature>
<feature type="domain" description="PNPLA" evidence="11">
    <location>
        <begin position="476"/>
        <end position="634"/>
    </location>
</feature>
<evidence type="ECO:0000256" key="6">
    <source>
        <dbReference type="ARBA" id="ARBA00022989"/>
    </source>
</evidence>
<gene>
    <name evidence="12" type="ORF">DB30_00587</name>
</gene>
<dbReference type="Pfam" id="PF00027">
    <property type="entry name" value="cNMP_binding"/>
    <property type="match status" value="2"/>
</dbReference>
<dbReference type="GO" id="GO:0016020">
    <property type="term" value="C:membrane"/>
    <property type="evidence" value="ECO:0007669"/>
    <property type="project" value="UniProtKB-SubCell"/>
</dbReference>
<dbReference type="PROSITE" id="PS00888">
    <property type="entry name" value="CNMP_BINDING_1"/>
    <property type="match status" value="1"/>
</dbReference>
<dbReference type="PRINTS" id="PR00103">
    <property type="entry name" value="CAMPKINASE"/>
</dbReference>
<evidence type="ECO:0000313" key="13">
    <source>
        <dbReference type="Proteomes" id="UP000031599"/>
    </source>
</evidence>
<feature type="active site" description="Proton acceptor" evidence="9">
    <location>
        <position position="621"/>
    </location>
</feature>
<evidence type="ECO:0000256" key="9">
    <source>
        <dbReference type="PROSITE-ProRule" id="PRU01161"/>
    </source>
</evidence>
<feature type="active site" description="Nucleophile" evidence="9">
    <location>
        <position position="509"/>
    </location>
</feature>
<dbReference type="InterPro" id="IPR016035">
    <property type="entry name" value="Acyl_Trfase/lysoPLipase"/>
</dbReference>
<dbReference type="PANTHER" id="PTHR14226">
    <property type="entry name" value="NEUROPATHY TARGET ESTERASE/SWISS CHEESE D.MELANOGASTER"/>
    <property type="match status" value="1"/>
</dbReference>
<dbReference type="InterPro" id="IPR050301">
    <property type="entry name" value="NTE"/>
</dbReference>
<accession>A0A0C2CTV6</accession>
<dbReference type="PROSITE" id="PS50042">
    <property type="entry name" value="CNMP_BINDING_3"/>
    <property type="match status" value="2"/>
</dbReference>
<sequence length="761" mass="81848">MTDGIPEDWLRALQATGLSLDADPSELALLASEFREVQLAPGELLVKQGDAGGSLFVVVDGTLAVTVTEPNGDVVEVPSLGPGSLVGQISLVLGGERTATVRALTPTRALELDRPSCIALVERHPQLMKPLTQKLREDLRRSRIVGMLKSIFGEFDADGLRELEDSLEWVHVESGQVLFNHGDEADGAYIVVVGNVRVVAPAGDGSERVLDDVGPAEWIGEMALLSGGPRTATVYALRDTELVYLARDAFTRLAITDPEAMFYIARLLAARLQGMLEPRSMTFAKSRAFAIVPLGPTVDIAAFVDQFEAGLARHGSVRRLSSDLIDAEFGTEGATNGGVGGLAHEAHDHPAQLLLGPWLAQQEDLHDHLIYACDPTWSGWSERAIRHASHIVLVADARAHEALGPNERKVVEQFAGGRAPQVSLVLLQQRGRTTFPGTKRWLDGRPHVDQHHHVRRGDRGDVERVVRHLTGRAISLVLGGGGSRGYAHVGVLRVFEELGIPIDAACGASIGAIVGGSLALGLQSTELLRVLRPVFDNLIDPTLPLVSLAAGKNAVRGTAGVVGDLDIEDLLIPYFAISTNLTRSAEVVHRRGPLAFAARASGSLPGVFPPVPWTNGDLLVDGGVINNLPIDRMAELHPGAVVAVDVMPDVDLVAGEQLPMSLSGWEVARRLISPRRESIQMPNIISILMRSANAASHSTHRAQATAARASLLLEPEVAHWNMLDFKAAPVIADQGYDGTKAQITRWWSEHRERLLGRESNN</sequence>
<dbReference type="Proteomes" id="UP000031599">
    <property type="component" value="Unassembled WGS sequence"/>
</dbReference>
<protein>
    <recommendedName>
        <fullName evidence="14">NTE family protein RssA</fullName>
    </recommendedName>
</protein>
<keyword evidence="8" id="KW-0472">Membrane</keyword>
<evidence type="ECO:0000256" key="1">
    <source>
        <dbReference type="ARBA" id="ARBA00004370"/>
    </source>
</evidence>
<evidence type="ECO:0000256" key="7">
    <source>
        <dbReference type="ARBA" id="ARBA00023098"/>
    </source>
</evidence>
<dbReference type="InterPro" id="IPR018490">
    <property type="entry name" value="cNMP-bd_dom_sf"/>
</dbReference>
<evidence type="ECO:0000259" key="11">
    <source>
        <dbReference type="PROSITE" id="PS51635"/>
    </source>
</evidence>
<comment type="similarity">
    <text evidence="2">Belongs to the NTE family.</text>
</comment>
<dbReference type="Gene3D" id="3.40.1090.10">
    <property type="entry name" value="Cytosolic phospholipase A2 catalytic domain"/>
    <property type="match status" value="2"/>
</dbReference>
<dbReference type="Pfam" id="PF01734">
    <property type="entry name" value="Patatin"/>
    <property type="match status" value="1"/>
</dbReference>
<keyword evidence="4 9" id="KW-0378">Hydrolase</keyword>
<comment type="caution">
    <text evidence="12">The sequence shown here is derived from an EMBL/GenBank/DDBJ whole genome shotgun (WGS) entry which is preliminary data.</text>
</comment>
<keyword evidence="3" id="KW-0812">Transmembrane</keyword>
<evidence type="ECO:0008006" key="14">
    <source>
        <dbReference type="Google" id="ProtNLM"/>
    </source>
</evidence>
<dbReference type="GO" id="GO:0004622">
    <property type="term" value="F:phosphatidylcholine lysophospholipase activity"/>
    <property type="evidence" value="ECO:0007669"/>
    <property type="project" value="UniProtKB-ARBA"/>
</dbReference>
<dbReference type="PANTHER" id="PTHR14226:SF29">
    <property type="entry name" value="NEUROPATHY TARGET ESTERASE SWS"/>
    <property type="match status" value="1"/>
</dbReference>
<keyword evidence="7 9" id="KW-0443">Lipid metabolism</keyword>
<dbReference type="SUPFAM" id="SSF51206">
    <property type="entry name" value="cAMP-binding domain-like"/>
    <property type="match status" value="2"/>
</dbReference>
<dbReference type="EMBL" id="JMCC02000108">
    <property type="protein sequence ID" value="KIG13050.1"/>
    <property type="molecule type" value="Genomic_DNA"/>
</dbReference>
<name>A0A0C2CTV6_9BACT</name>
<keyword evidence="6" id="KW-1133">Transmembrane helix</keyword>
<dbReference type="InterPro" id="IPR056556">
    <property type="entry name" value="NTE1_P-loop_dom"/>
</dbReference>
<evidence type="ECO:0000256" key="4">
    <source>
        <dbReference type="ARBA" id="ARBA00022801"/>
    </source>
</evidence>
<dbReference type="InterPro" id="IPR014710">
    <property type="entry name" value="RmlC-like_jellyroll"/>
</dbReference>
<organism evidence="12 13">
    <name type="scientific">Enhygromyxa salina</name>
    <dbReference type="NCBI Taxonomy" id="215803"/>
    <lineage>
        <taxon>Bacteria</taxon>
        <taxon>Pseudomonadati</taxon>
        <taxon>Myxococcota</taxon>
        <taxon>Polyangia</taxon>
        <taxon>Nannocystales</taxon>
        <taxon>Nannocystaceae</taxon>
        <taxon>Enhygromyxa</taxon>
    </lineage>
</organism>
<dbReference type="PROSITE" id="PS51635">
    <property type="entry name" value="PNPLA"/>
    <property type="match status" value="1"/>
</dbReference>
<evidence type="ECO:0000256" key="5">
    <source>
        <dbReference type="ARBA" id="ARBA00022963"/>
    </source>
</evidence>
<dbReference type="Pfam" id="PF24179">
    <property type="entry name" value="NTE_Ploop"/>
    <property type="match status" value="1"/>
</dbReference>
<feature type="domain" description="Cyclic nucleotide-binding" evidence="10">
    <location>
        <begin position="18"/>
        <end position="138"/>
    </location>
</feature>
<dbReference type="CDD" id="cd00038">
    <property type="entry name" value="CAP_ED"/>
    <property type="match status" value="2"/>
</dbReference>
<evidence type="ECO:0000256" key="8">
    <source>
        <dbReference type="ARBA" id="ARBA00023136"/>
    </source>
</evidence>
<dbReference type="SUPFAM" id="SSF52151">
    <property type="entry name" value="FabD/lysophospholipase-like"/>
    <property type="match status" value="1"/>
</dbReference>
<dbReference type="SMART" id="SM00100">
    <property type="entry name" value="cNMP"/>
    <property type="match status" value="2"/>
</dbReference>
<proteinExistence type="inferred from homology"/>
<feature type="domain" description="Cyclic nucleotide-binding" evidence="10">
    <location>
        <begin position="151"/>
        <end position="253"/>
    </location>
</feature>
<evidence type="ECO:0000256" key="2">
    <source>
        <dbReference type="ARBA" id="ARBA00006636"/>
    </source>
</evidence>
<feature type="short sequence motif" description="GXSXG" evidence="9">
    <location>
        <begin position="507"/>
        <end position="511"/>
    </location>
</feature>